<evidence type="ECO:0000313" key="2">
    <source>
        <dbReference type="EMBL" id="MBB5888978.1"/>
    </source>
</evidence>
<name>A0A7W9KB88_9PSEU</name>
<keyword evidence="2" id="KW-0413">Isomerase</keyword>
<dbReference type="Pfam" id="PF01323">
    <property type="entry name" value="DSBA"/>
    <property type="match status" value="1"/>
</dbReference>
<gene>
    <name evidence="2" type="ORF">BJ998_000174</name>
</gene>
<evidence type="ECO:0000259" key="1">
    <source>
        <dbReference type="Pfam" id="PF01323"/>
    </source>
</evidence>
<protein>
    <submittedName>
        <fullName evidence="2">Putative DsbA family dithiol-disulfide isomerase</fullName>
    </submittedName>
</protein>
<feature type="domain" description="DSBA-like thioredoxin" evidence="1">
    <location>
        <begin position="2"/>
        <end position="182"/>
    </location>
</feature>
<comment type="caution">
    <text evidence="2">The sequence shown here is derived from an EMBL/GenBank/DDBJ whole genome shotgun (WGS) entry which is preliminary data.</text>
</comment>
<dbReference type="GO" id="GO:0016853">
    <property type="term" value="F:isomerase activity"/>
    <property type="evidence" value="ECO:0007669"/>
    <property type="project" value="UniProtKB-KW"/>
</dbReference>
<dbReference type="InterPro" id="IPR001853">
    <property type="entry name" value="DSBA-like_thioredoxin_dom"/>
</dbReference>
<sequence>MVRHWFDFMCPFCYIAQHRNGILERHGIEVVHLPFQIHPEIPEGGLRAGPRVGPMYENLEREAAAAGLALNWPARLSTTRRALSVAEWIRRTAPDKSGDFNRRMFHAYFVDGQDLGDPAVIERHAARADIDVDALREALSDGTAETWLAEAELAGAEAGVRATPSWLIGGRLISGLLPPAEFDRLAENLHAENPHAENLGAN</sequence>
<dbReference type="AlphaFoldDB" id="A0A7W9KB88"/>
<dbReference type="Proteomes" id="UP000585638">
    <property type="component" value="Unassembled WGS sequence"/>
</dbReference>
<evidence type="ECO:0000313" key="3">
    <source>
        <dbReference type="Proteomes" id="UP000585638"/>
    </source>
</evidence>
<dbReference type="PANTHER" id="PTHR13887:SF41">
    <property type="entry name" value="THIOREDOXIN SUPERFAMILY PROTEIN"/>
    <property type="match status" value="1"/>
</dbReference>
<dbReference type="InterPro" id="IPR036249">
    <property type="entry name" value="Thioredoxin-like_sf"/>
</dbReference>
<dbReference type="Gene3D" id="3.40.30.10">
    <property type="entry name" value="Glutaredoxin"/>
    <property type="match status" value="1"/>
</dbReference>
<dbReference type="PANTHER" id="PTHR13887">
    <property type="entry name" value="GLUTATHIONE S-TRANSFERASE KAPPA"/>
    <property type="match status" value="1"/>
</dbReference>
<accession>A0A7W9KB88</accession>
<dbReference type="SUPFAM" id="SSF52833">
    <property type="entry name" value="Thioredoxin-like"/>
    <property type="match status" value="1"/>
</dbReference>
<reference evidence="2 3" key="1">
    <citation type="submission" date="2020-08" db="EMBL/GenBank/DDBJ databases">
        <title>Sequencing the genomes of 1000 actinobacteria strains.</title>
        <authorList>
            <person name="Klenk H.-P."/>
        </authorList>
    </citation>
    <scope>NUCLEOTIDE SEQUENCE [LARGE SCALE GENOMIC DNA]</scope>
    <source>
        <strain evidence="2 3">DSM 43851</strain>
    </source>
</reference>
<proteinExistence type="predicted"/>
<dbReference type="GO" id="GO:0016491">
    <property type="term" value="F:oxidoreductase activity"/>
    <property type="evidence" value="ECO:0007669"/>
    <property type="project" value="InterPro"/>
</dbReference>
<dbReference type="EMBL" id="JACHIR010000001">
    <property type="protein sequence ID" value="MBB5888978.1"/>
    <property type="molecule type" value="Genomic_DNA"/>
</dbReference>
<keyword evidence="3" id="KW-1185">Reference proteome</keyword>
<organism evidence="2 3">
    <name type="scientific">Kutzneria kofuensis</name>
    <dbReference type="NCBI Taxonomy" id="103725"/>
    <lineage>
        <taxon>Bacteria</taxon>
        <taxon>Bacillati</taxon>
        <taxon>Actinomycetota</taxon>
        <taxon>Actinomycetes</taxon>
        <taxon>Pseudonocardiales</taxon>
        <taxon>Pseudonocardiaceae</taxon>
        <taxon>Kutzneria</taxon>
    </lineage>
</organism>
<dbReference type="RefSeq" id="WP_184857560.1">
    <property type="nucleotide sequence ID" value="NZ_JACHIR010000001.1"/>
</dbReference>